<sequence>MFFPKKTELLIKKLCLDLVHSNYRSSFMKALVD</sequence>
<gene>
    <name evidence="1" type="ORF">PaelaDRAFT_3860</name>
</gene>
<protein>
    <submittedName>
        <fullName evidence="1">Uncharacterized protein</fullName>
    </submittedName>
</protein>
<dbReference type="STRING" id="743719.PaelaDRAFT_3860"/>
<evidence type="ECO:0000313" key="1">
    <source>
        <dbReference type="EMBL" id="EHB62617.1"/>
    </source>
</evidence>
<accession>G4HIP9</accession>
<dbReference type="AlphaFoldDB" id="G4HIP9"/>
<reference evidence="1 2" key="1">
    <citation type="submission" date="2011-09" db="EMBL/GenBank/DDBJ databases">
        <title>The draft genome of Paenibacillus lactis 154.</title>
        <authorList>
            <consortium name="US DOE Joint Genome Institute (JGI-PGF)"/>
            <person name="Lucas S."/>
            <person name="Han J."/>
            <person name="Lapidus A."/>
            <person name="Cheng J.-F."/>
            <person name="Goodwin L."/>
            <person name="Pitluck S."/>
            <person name="Peters L."/>
            <person name="Land M.L."/>
            <person name="Hauser L."/>
            <person name="Siebers A."/>
            <person name="Thelen M."/>
            <person name="Hugenholtz P."/>
            <person name="Allgaier M."/>
            <person name="Woyke T.J."/>
        </authorList>
    </citation>
    <scope>NUCLEOTIDE SEQUENCE [LARGE SCALE GENOMIC DNA]</scope>
    <source>
        <strain evidence="1 2">154</strain>
    </source>
</reference>
<organism evidence="1 2">
    <name type="scientific">Paenibacillus lactis 154</name>
    <dbReference type="NCBI Taxonomy" id="743719"/>
    <lineage>
        <taxon>Bacteria</taxon>
        <taxon>Bacillati</taxon>
        <taxon>Bacillota</taxon>
        <taxon>Bacilli</taxon>
        <taxon>Bacillales</taxon>
        <taxon>Paenibacillaceae</taxon>
        <taxon>Paenibacillus</taxon>
    </lineage>
</organism>
<proteinExistence type="predicted"/>
<dbReference type="Proteomes" id="UP000003891">
    <property type="component" value="Unassembled WGS sequence"/>
</dbReference>
<dbReference type="EMBL" id="AGIP01000009">
    <property type="protein sequence ID" value="EHB62617.1"/>
    <property type="molecule type" value="Genomic_DNA"/>
</dbReference>
<evidence type="ECO:0000313" key="2">
    <source>
        <dbReference type="Proteomes" id="UP000003891"/>
    </source>
</evidence>
<name>G4HIP9_9BACL</name>